<evidence type="ECO:0000256" key="5">
    <source>
        <dbReference type="ARBA" id="ARBA00023211"/>
    </source>
</evidence>
<dbReference type="SUPFAM" id="SSF51735">
    <property type="entry name" value="NAD(P)-binding Rossmann-fold domains"/>
    <property type="match status" value="1"/>
</dbReference>
<evidence type="ECO:0000256" key="7">
    <source>
        <dbReference type="PIRSR" id="PIRSR601088-2"/>
    </source>
</evidence>
<dbReference type="SUPFAM" id="SSF56327">
    <property type="entry name" value="LDH C-terminal domain-like"/>
    <property type="match status" value="1"/>
</dbReference>
<accession>A0A4R1SAP5</accession>
<gene>
    <name evidence="12" type="ORF">EDC14_100247</name>
</gene>
<feature type="binding site" evidence="7">
    <location>
        <position position="93"/>
    </location>
    <ligand>
        <name>substrate</name>
    </ligand>
</feature>
<dbReference type="Gene3D" id="3.90.110.10">
    <property type="entry name" value="Lactate dehydrogenase/glycoside hydrolase, family 4, C-terminal"/>
    <property type="match status" value="1"/>
</dbReference>
<evidence type="ECO:0000256" key="3">
    <source>
        <dbReference type="ARBA" id="ARBA00022801"/>
    </source>
</evidence>
<evidence type="ECO:0000256" key="4">
    <source>
        <dbReference type="ARBA" id="ARBA00023027"/>
    </source>
</evidence>
<dbReference type="GO" id="GO:0046872">
    <property type="term" value="F:metal ion binding"/>
    <property type="evidence" value="ECO:0007669"/>
    <property type="project" value="UniProtKB-KW"/>
</dbReference>
<protein>
    <submittedName>
        <fullName evidence="12">6-phospho-beta-glucosidase</fullName>
    </submittedName>
</protein>
<keyword evidence="8" id="KW-0170">Cobalt</keyword>
<dbReference type="InterPro" id="IPR015955">
    <property type="entry name" value="Lactate_DH/Glyco_Ohase_4_C"/>
</dbReference>
<evidence type="ECO:0000313" key="13">
    <source>
        <dbReference type="Proteomes" id="UP000295008"/>
    </source>
</evidence>
<keyword evidence="13" id="KW-1185">Reference proteome</keyword>
<dbReference type="Pfam" id="PF02056">
    <property type="entry name" value="Glyco_hydro_4"/>
    <property type="match status" value="1"/>
</dbReference>
<keyword evidence="8" id="KW-0533">Nickel</keyword>
<dbReference type="InterPro" id="IPR001088">
    <property type="entry name" value="Glyco_hydro_4"/>
</dbReference>
<keyword evidence="4 10" id="KW-0520">NAD</keyword>
<evidence type="ECO:0000313" key="12">
    <source>
        <dbReference type="EMBL" id="TCL76294.1"/>
    </source>
</evidence>
<dbReference type="InterPro" id="IPR022616">
    <property type="entry name" value="Glyco_hydro_4_C"/>
</dbReference>
<evidence type="ECO:0000256" key="8">
    <source>
        <dbReference type="PIRSR" id="PIRSR601088-3"/>
    </source>
</evidence>
<sequence>MEKLKLAVIGAGSTYTPELVEGIIKRRNELPVTELYLMDIDPLKLEIVGGLARRMMAASGMPARTVLTAELEEAVRGADFIICQIRVGKLAARIRDEQIPLRHDLIGQETTGAGGFMKALRTIPELSRIAGVIERLAPEAWLINFTNPSGIMAEMLLDRHRVKTIGLCNVPINMERDARKRIPPERAAGAAVEYVGLNHLSWVTEIYLDGKGILADQLRGNFPTYRPANLPKIDFEPELLRELGAIPSGYLTYYYYRERSLAHLKQEPRTRGEVCREIEAELLQLYRQPDLHEKPALLERRGGHLYSEAAISLVSAIYNDKKEEHVVNVRNQGALPFMEDRDVVEIRCLIDRNGARPLPMPHFANEHIIGMMRALKAYERLTVQAGLSGDRGLALQALLNHPLVGDYGKARTVLKEMLAANRAFLPHFFGE</sequence>
<dbReference type="Proteomes" id="UP000295008">
    <property type="component" value="Unassembled WGS sequence"/>
</dbReference>
<dbReference type="PROSITE" id="PS01324">
    <property type="entry name" value="GLYCOSYL_HYDROL_F4"/>
    <property type="match status" value="1"/>
</dbReference>
<name>A0A4R1SAP5_HYDET</name>
<dbReference type="GO" id="GO:0005975">
    <property type="term" value="P:carbohydrate metabolic process"/>
    <property type="evidence" value="ECO:0007669"/>
    <property type="project" value="InterPro"/>
</dbReference>
<evidence type="ECO:0000256" key="9">
    <source>
        <dbReference type="PIRSR" id="PIRSR601088-4"/>
    </source>
</evidence>
<comment type="similarity">
    <text evidence="1 10">Belongs to the glycosyl hydrolase 4 family.</text>
</comment>
<comment type="caution">
    <text evidence="12">The sequence shown here is derived from an EMBL/GenBank/DDBJ whole genome shotgun (WGS) entry which is preliminary data.</text>
</comment>
<dbReference type="PANTHER" id="PTHR32092">
    <property type="entry name" value="6-PHOSPHO-BETA-GLUCOSIDASE-RELATED"/>
    <property type="match status" value="1"/>
</dbReference>
<reference evidence="12 13" key="1">
    <citation type="submission" date="2019-03" db="EMBL/GenBank/DDBJ databases">
        <title>Genomic Encyclopedia of Type Strains, Phase IV (KMG-IV): sequencing the most valuable type-strain genomes for metagenomic binning, comparative biology and taxonomic classification.</title>
        <authorList>
            <person name="Goeker M."/>
        </authorList>
    </citation>
    <scope>NUCLEOTIDE SEQUENCE [LARGE SCALE GENOMIC DNA]</scope>
    <source>
        <strain evidence="12 13">LX-B</strain>
    </source>
</reference>
<dbReference type="Gene3D" id="3.40.50.720">
    <property type="entry name" value="NAD(P)-binding Rossmann-like Domain"/>
    <property type="match status" value="1"/>
</dbReference>
<keyword evidence="6 10" id="KW-0326">Glycosidase</keyword>
<evidence type="ECO:0000256" key="2">
    <source>
        <dbReference type="ARBA" id="ARBA00022723"/>
    </source>
</evidence>
<dbReference type="PRINTS" id="PR00732">
    <property type="entry name" value="GLHYDRLASE4"/>
</dbReference>
<keyword evidence="2 8" id="KW-0479">Metal-binding</keyword>
<dbReference type="Pfam" id="PF11975">
    <property type="entry name" value="Glyco_hydro_4C"/>
    <property type="match status" value="1"/>
</dbReference>
<keyword evidence="5 8" id="KW-0464">Manganese</keyword>
<feature type="domain" description="Glycosyl hydrolase family 4 C-terminal" evidence="11">
    <location>
        <begin position="194"/>
        <end position="404"/>
    </location>
</feature>
<dbReference type="AlphaFoldDB" id="A0A4R1SAP5"/>
<feature type="binding site" evidence="8">
    <location>
        <position position="199"/>
    </location>
    <ligand>
        <name>Mn(2+)</name>
        <dbReference type="ChEBI" id="CHEBI:29035"/>
    </ligand>
</feature>
<feature type="binding site" evidence="7">
    <location>
        <position position="147"/>
    </location>
    <ligand>
        <name>substrate</name>
    </ligand>
</feature>
<dbReference type="GO" id="GO:0004553">
    <property type="term" value="F:hydrolase activity, hydrolyzing O-glycosyl compounds"/>
    <property type="evidence" value="ECO:0007669"/>
    <property type="project" value="InterPro"/>
</dbReference>
<evidence type="ECO:0000256" key="1">
    <source>
        <dbReference type="ARBA" id="ARBA00010141"/>
    </source>
</evidence>
<evidence type="ECO:0000256" key="10">
    <source>
        <dbReference type="RuleBase" id="RU361152"/>
    </source>
</evidence>
<dbReference type="CDD" id="cd05296">
    <property type="entry name" value="GH4_P_beta_glucosidase"/>
    <property type="match status" value="1"/>
</dbReference>
<feature type="site" description="Increases basicity of active site Tyr" evidence="9">
    <location>
        <position position="109"/>
    </location>
</feature>
<keyword evidence="8" id="KW-0408">Iron</keyword>
<dbReference type="EMBL" id="SLUN01000002">
    <property type="protein sequence ID" value="TCL76294.1"/>
    <property type="molecule type" value="Genomic_DNA"/>
</dbReference>
<dbReference type="InterPro" id="IPR036291">
    <property type="entry name" value="NAD(P)-bd_dom_sf"/>
</dbReference>
<comment type="cofactor">
    <cofactor evidence="10">
        <name>NAD(+)</name>
        <dbReference type="ChEBI" id="CHEBI:57540"/>
    </cofactor>
    <text evidence="10">Binds 1 NAD(+) per subunit.</text>
</comment>
<dbReference type="RefSeq" id="WP_132012481.1">
    <property type="nucleotide sequence ID" value="NZ_SLUN01000002.1"/>
</dbReference>
<organism evidence="12 13">
    <name type="scientific">Hydrogenispora ethanolica</name>
    <dbReference type="NCBI Taxonomy" id="1082276"/>
    <lineage>
        <taxon>Bacteria</taxon>
        <taxon>Bacillati</taxon>
        <taxon>Bacillota</taxon>
        <taxon>Hydrogenispora</taxon>
    </lineage>
</organism>
<dbReference type="OrthoDB" id="9808275at2"/>
<dbReference type="PANTHER" id="PTHR32092:SF5">
    <property type="entry name" value="6-PHOSPHO-BETA-GLUCOSIDASE"/>
    <property type="match status" value="1"/>
</dbReference>
<keyword evidence="3 10" id="KW-0378">Hydrolase</keyword>
<dbReference type="InterPro" id="IPR019802">
    <property type="entry name" value="GlycHydrolase_4_CS"/>
</dbReference>
<evidence type="ECO:0000259" key="11">
    <source>
        <dbReference type="Pfam" id="PF11975"/>
    </source>
</evidence>
<dbReference type="GO" id="GO:0016616">
    <property type="term" value="F:oxidoreductase activity, acting on the CH-OH group of donors, NAD or NADP as acceptor"/>
    <property type="evidence" value="ECO:0007669"/>
    <property type="project" value="InterPro"/>
</dbReference>
<proteinExistence type="inferred from homology"/>
<feature type="binding site" evidence="8">
    <location>
        <position position="168"/>
    </location>
    <ligand>
        <name>Mn(2+)</name>
        <dbReference type="ChEBI" id="CHEBI:29035"/>
    </ligand>
</feature>
<evidence type="ECO:0000256" key="6">
    <source>
        <dbReference type="ARBA" id="ARBA00023295"/>
    </source>
</evidence>